<dbReference type="AlphaFoldDB" id="X6N3L2"/>
<name>X6N3L2_RETFI</name>
<dbReference type="Proteomes" id="UP000023152">
    <property type="component" value="Unassembled WGS sequence"/>
</dbReference>
<feature type="transmembrane region" description="Helical" evidence="1">
    <location>
        <begin position="173"/>
        <end position="193"/>
    </location>
</feature>
<sequence length="285" mass="33558">MIVNFKKKNCTLFVLLLQTTVYWASGKKLMCKYCFGNATTFYVSFFYYLKEFVINGITNKIFTNKKIFFFFFALIIKVQNEKEEIKLNITGETKSHTTEQNHVSLSKHESEKHVTQSIVITNTMSTMPAVQSKQALQTELYLFVSYFFFFFFFKRKKKKREIHKTYKHHIHIYIFIQFGCVLCVCVCVCVYRSQRFSVDATGAGITTTSSKNKQLANGLEKKRHSFVPDLNQLEQERKERIDREKALRRKMMNEKIEELTIINTTIATLPQQWQPLQLLLPIVII</sequence>
<feature type="signal peptide" evidence="2">
    <location>
        <begin position="1"/>
        <end position="26"/>
    </location>
</feature>
<evidence type="ECO:0000256" key="2">
    <source>
        <dbReference type="SAM" id="SignalP"/>
    </source>
</evidence>
<dbReference type="EMBL" id="ASPP01013208">
    <property type="protein sequence ID" value="ETO19867.1"/>
    <property type="molecule type" value="Genomic_DNA"/>
</dbReference>
<feature type="transmembrane region" description="Helical" evidence="1">
    <location>
        <begin position="135"/>
        <end position="153"/>
    </location>
</feature>
<keyword evidence="1" id="KW-0812">Transmembrane</keyword>
<reference evidence="3 4" key="1">
    <citation type="journal article" date="2013" name="Curr. Biol.">
        <title>The Genome of the Foraminiferan Reticulomyxa filosa.</title>
        <authorList>
            <person name="Glockner G."/>
            <person name="Hulsmann N."/>
            <person name="Schleicher M."/>
            <person name="Noegel A.A."/>
            <person name="Eichinger L."/>
            <person name="Gallinger C."/>
            <person name="Pawlowski J."/>
            <person name="Sierra R."/>
            <person name="Euteneuer U."/>
            <person name="Pillet L."/>
            <person name="Moustafa A."/>
            <person name="Platzer M."/>
            <person name="Groth M."/>
            <person name="Szafranski K."/>
            <person name="Schliwa M."/>
        </authorList>
    </citation>
    <scope>NUCLEOTIDE SEQUENCE [LARGE SCALE GENOMIC DNA]</scope>
</reference>
<organism evidence="3 4">
    <name type="scientific">Reticulomyxa filosa</name>
    <dbReference type="NCBI Taxonomy" id="46433"/>
    <lineage>
        <taxon>Eukaryota</taxon>
        <taxon>Sar</taxon>
        <taxon>Rhizaria</taxon>
        <taxon>Retaria</taxon>
        <taxon>Foraminifera</taxon>
        <taxon>Monothalamids</taxon>
        <taxon>Reticulomyxidae</taxon>
        <taxon>Reticulomyxa</taxon>
    </lineage>
</organism>
<gene>
    <name evidence="3" type="ORF">RFI_17360</name>
</gene>
<keyword evidence="2" id="KW-0732">Signal</keyword>
<feature type="non-terminal residue" evidence="3">
    <location>
        <position position="285"/>
    </location>
</feature>
<feature type="chain" id="PRO_5004976118" evidence="2">
    <location>
        <begin position="27"/>
        <end position="285"/>
    </location>
</feature>
<keyword evidence="1" id="KW-1133">Transmembrane helix</keyword>
<evidence type="ECO:0000256" key="1">
    <source>
        <dbReference type="SAM" id="Phobius"/>
    </source>
</evidence>
<keyword evidence="1" id="KW-0472">Membrane</keyword>
<keyword evidence="4" id="KW-1185">Reference proteome</keyword>
<proteinExistence type="predicted"/>
<evidence type="ECO:0000313" key="4">
    <source>
        <dbReference type="Proteomes" id="UP000023152"/>
    </source>
</evidence>
<accession>X6N3L2</accession>
<comment type="caution">
    <text evidence="3">The sequence shown here is derived from an EMBL/GenBank/DDBJ whole genome shotgun (WGS) entry which is preliminary data.</text>
</comment>
<evidence type="ECO:0000313" key="3">
    <source>
        <dbReference type="EMBL" id="ETO19867.1"/>
    </source>
</evidence>
<protein>
    <submittedName>
        <fullName evidence="3">Uncharacterized protein</fullName>
    </submittedName>
</protein>